<dbReference type="EMBL" id="CP003360">
    <property type="protein sequence ID" value="AFM23689.1"/>
    <property type="molecule type" value="Genomic_DNA"/>
</dbReference>
<dbReference type="AlphaFoldDB" id="I4C298"/>
<protein>
    <submittedName>
        <fullName evidence="1">Uncharacterized protein</fullName>
    </submittedName>
</protein>
<organism evidence="1 2">
    <name type="scientific">Desulfomonile tiedjei (strain ATCC 49306 / DSM 6799 / DCB-1)</name>
    <dbReference type="NCBI Taxonomy" id="706587"/>
    <lineage>
        <taxon>Bacteria</taxon>
        <taxon>Pseudomonadati</taxon>
        <taxon>Thermodesulfobacteriota</taxon>
        <taxon>Desulfomonilia</taxon>
        <taxon>Desulfomonilales</taxon>
        <taxon>Desulfomonilaceae</taxon>
        <taxon>Desulfomonile</taxon>
    </lineage>
</organism>
<gene>
    <name evidence="1" type="ordered locus">Desti_0971</name>
</gene>
<sequence>MKSGTDSFGSASGWLVLKKVYFETLLVIRSSVIMLLSLGPTEISH</sequence>
<accession>I4C298</accession>
<dbReference type="HOGENOM" id="CLU_3199004_0_0_7"/>
<dbReference type="KEGG" id="dti:Desti_0971"/>
<keyword evidence="2" id="KW-1185">Reference proteome</keyword>
<dbReference type="Proteomes" id="UP000006055">
    <property type="component" value="Chromosome"/>
</dbReference>
<evidence type="ECO:0000313" key="2">
    <source>
        <dbReference type="Proteomes" id="UP000006055"/>
    </source>
</evidence>
<proteinExistence type="predicted"/>
<reference evidence="2" key="1">
    <citation type="submission" date="2012-06" db="EMBL/GenBank/DDBJ databases">
        <title>Complete sequence of chromosome of Desulfomonile tiedjei DSM 6799.</title>
        <authorList>
            <person name="Lucas S."/>
            <person name="Copeland A."/>
            <person name="Lapidus A."/>
            <person name="Glavina del Rio T."/>
            <person name="Dalin E."/>
            <person name="Tice H."/>
            <person name="Bruce D."/>
            <person name="Goodwin L."/>
            <person name="Pitluck S."/>
            <person name="Peters L."/>
            <person name="Ovchinnikova G."/>
            <person name="Zeytun A."/>
            <person name="Lu M."/>
            <person name="Kyrpides N."/>
            <person name="Mavromatis K."/>
            <person name="Ivanova N."/>
            <person name="Brettin T."/>
            <person name="Detter J.C."/>
            <person name="Han C."/>
            <person name="Larimer F."/>
            <person name="Land M."/>
            <person name="Hauser L."/>
            <person name="Markowitz V."/>
            <person name="Cheng J.-F."/>
            <person name="Hugenholtz P."/>
            <person name="Woyke T."/>
            <person name="Wu D."/>
            <person name="Spring S."/>
            <person name="Schroeder M."/>
            <person name="Brambilla E."/>
            <person name="Klenk H.-P."/>
            <person name="Eisen J.A."/>
        </authorList>
    </citation>
    <scope>NUCLEOTIDE SEQUENCE [LARGE SCALE GENOMIC DNA]</scope>
    <source>
        <strain evidence="2">ATCC 49306 / DSM 6799 / DCB-1</strain>
    </source>
</reference>
<name>I4C298_DESTA</name>
<evidence type="ECO:0000313" key="1">
    <source>
        <dbReference type="EMBL" id="AFM23689.1"/>
    </source>
</evidence>